<name>A0A369UJ55_9GAMM</name>
<dbReference type="PANTHER" id="PTHR39430:SF1">
    <property type="entry name" value="PROTEASE"/>
    <property type="match status" value="1"/>
</dbReference>
<reference evidence="3 4" key="1">
    <citation type="submission" date="2018-07" db="EMBL/GenBank/DDBJ databases">
        <title>Dyella tabacisoli L4-6T, whole genome shotgun sequence.</title>
        <authorList>
            <person name="Zhou X.-K."/>
            <person name="Li W.-J."/>
            <person name="Duan Y.-Q."/>
        </authorList>
    </citation>
    <scope>NUCLEOTIDE SEQUENCE [LARGE SCALE GENOMIC DNA]</scope>
    <source>
        <strain evidence="3 4">L4-6</strain>
    </source>
</reference>
<organism evidence="3 4">
    <name type="scientific">Dyella tabacisoli</name>
    <dbReference type="NCBI Taxonomy" id="2282381"/>
    <lineage>
        <taxon>Bacteria</taxon>
        <taxon>Pseudomonadati</taxon>
        <taxon>Pseudomonadota</taxon>
        <taxon>Gammaproteobacteria</taxon>
        <taxon>Lysobacterales</taxon>
        <taxon>Rhodanobacteraceae</taxon>
        <taxon>Dyella</taxon>
    </lineage>
</organism>
<feature type="transmembrane region" description="Helical" evidence="1">
    <location>
        <begin position="268"/>
        <end position="286"/>
    </location>
</feature>
<dbReference type="GO" id="GO:0080120">
    <property type="term" value="P:CAAX-box protein maturation"/>
    <property type="evidence" value="ECO:0007669"/>
    <property type="project" value="UniProtKB-ARBA"/>
</dbReference>
<protein>
    <submittedName>
        <fullName evidence="3">CPBP family intramembrane metalloprotease</fullName>
    </submittedName>
</protein>
<dbReference type="GO" id="GO:0008237">
    <property type="term" value="F:metallopeptidase activity"/>
    <property type="evidence" value="ECO:0007669"/>
    <property type="project" value="UniProtKB-KW"/>
</dbReference>
<accession>A0A369UJ55</accession>
<evidence type="ECO:0000313" key="4">
    <source>
        <dbReference type="Proteomes" id="UP000253782"/>
    </source>
</evidence>
<keyword evidence="3" id="KW-0645">Protease</keyword>
<keyword evidence="1" id="KW-0472">Membrane</keyword>
<comment type="caution">
    <text evidence="3">The sequence shown here is derived from an EMBL/GenBank/DDBJ whole genome shotgun (WGS) entry which is preliminary data.</text>
</comment>
<keyword evidence="1" id="KW-1133">Transmembrane helix</keyword>
<dbReference type="Pfam" id="PF02517">
    <property type="entry name" value="Rce1-like"/>
    <property type="match status" value="1"/>
</dbReference>
<dbReference type="OrthoDB" id="193898at2"/>
<gene>
    <name evidence="3" type="ORF">DVJ77_16860</name>
</gene>
<keyword evidence="4" id="KW-1185">Reference proteome</keyword>
<feature type="transmembrane region" description="Helical" evidence="1">
    <location>
        <begin position="20"/>
        <end position="41"/>
    </location>
</feature>
<dbReference type="PANTHER" id="PTHR39430">
    <property type="entry name" value="MEMBRANE-ASSOCIATED PROTEASE-RELATED"/>
    <property type="match status" value="1"/>
</dbReference>
<dbReference type="Proteomes" id="UP000253782">
    <property type="component" value="Unassembled WGS sequence"/>
</dbReference>
<feature type="transmembrane region" description="Helical" evidence="1">
    <location>
        <begin position="192"/>
        <end position="212"/>
    </location>
</feature>
<dbReference type="InterPro" id="IPR003675">
    <property type="entry name" value="Rce1/LyrA-like_dom"/>
</dbReference>
<proteinExistence type="predicted"/>
<feature type="transmembrane region" description="Helical" evidence="1">
    <location>
        <begin position="61"/>
        <end position="80"/>
    </location>
</feature>
<feature type="transmembrane region" description="Helical" evidence="1">
    <location>
        <begin position="100"/>
        <end position="122"/>
    </location>
</feature>
<evidence type="ECO:0000256" key="1">
    <source>
        <dbReference type="SAM" id="Phobius"/>
    </source>
</evidence>
<sequence>MHDKNLAFATPADATTRQRWLVFSPLARIITFTAMMIALSFPTHMIVAGLGWTKAGTPVQHALGTLSLQLVPVLIAYLVLVRLIERRPMCELALRSIPTFGIAGLVSGAVLFSVVVAVLWLLGSYHVTGTRADVAWLPAVLVAGIGAGIGEEVVTRGVLFRITEEGLGTWSALAISAVFFGAMHIFNPGATVWSSVAIAIEAGLLLALIYHVTRSLWACIGLHAAWNIMQGTVYGIPVSGGAAEGWLISNRTGPDWLSGGLFGAEASVVALLTCSIVTLALLIVAFRRKSIVAPAWVRRRATLQEANNTIATR</sequence>
<keyword evidence="3" id="KW-0378">Hydrolase</keyword>
<dbReference type="GO" id="GO:0006508">
    <property type="term" value="P:proteolysis"/>
    <property type="evidence" value="ECO:0007669"/>
    <property type="project" value="UniProtKB-KW"/>
</dbReference>
<feature type="transmembrane region" description="Helical" evidence="1">
    <location>
        <begin position="166"/>
        <end position="186"/>
    </location>
</feature>
<feature type="transmembrane region" description="Helical" evidence="1">
    <location>
        <begin position="224"/>
        <end position="248"/>
    </location>
</feature>
<feature type="transmembrane region" description="Helical" evidence="1">
    <location>
        <begin position="134"/>
        <end position="154"/>
    </location>
</feature>
<feature type="domain" description="CAAX prenyl protease 2/Lysostaphin resistance protein A-like" evidence="2">
    <location>
        <begin position="135"/>
        <end position="229"/>
    </location>
</feature>
<keyword evidence="3" id="KW-0482">Metalloprotease</keyword>
<dbReference type="RefSeq" id="WP_114846674.1">
    <property type="nucleotide sequence ID" value="NZ_JBHSPE010000025.1"/>
</dbReference>
<evidence type="ECO:0000313" key="3">
    <source>
        <dbReference type="EMBL" id="RDD80547.1"/>
    </source>
</evidence>
<dbReference type="EMBL" id="QQAH01000016">
    <property type="protein sequence ID" value="RDD80547.1"/>
    <property type="molecule type" value="Genomic_DNA"/>
</dbReference>
<dbReference type="AlphaFoldDB" id="A0A369UJ55"/>
<dbReference type="GO" id="GO:0004175">
    <property type="term" value="F:endopeptidase activity"/>
    <property type="evidence" value="ECO:0007669"/>
    <property type="project" value="UniProtKB-ARBA"/>
</dbReference>
<keyword evidence="1" id="KW-0812">Transmembrane</keyword>
<evidence type="ECO:0000259" key="2">
    <source>
        <dbReference type="Pfam" id="PF02517"/>
    </source>
</evidence>